<evidence type="ECO:0000313" key="2">
    <source>
        <dbReference type="Proteomes" id="UP000316801"/>
    </source>
</evidence>
<reference evidence="1 2" key="1">
    <citation type="submission" date="2019-07" db="EMBL/GenBank/DDBJ databases">
        <title>Ln-dependent methylotrophs.</title>
        <authorList>
            <person name="Tani A."/>
        </authorList>
    </citation>
    <scope>NUCLEOTIDE SEQUENCE [LARGE SCALE GENOMIC DNA]</scope>
    <source>
        <strain evidence="1 2">SM12</strain>
    </source>
</reference>
<accession>A0A549SRL5</accession>
<comment type="caution">
    <text evidence="1">The sequence shown here is derived from an EMBL/GenBank/DDBJ whole genome shotgun (WGS) entry which is preliminary data.</text>
</comment>
<sequence length="154" mass="17648">MTDRVHFKHSYMSFPLRTEPYQRADDVGYAMTELLWHNGKPFYPVTALAEARYACARLAEGRFDETDEDNIDLILQMRRATGGYFFEIILRNDKGTAYGGWAWGQELSIGDEIHDGYRVLTTHNGRHAFRFAWDATTGRYRCLNELPVSKGGGS</sequence>
<organism evidence="1 2">
    <name type="scientific">Rhizobium straminoryzae</name>
    <dbReference type="NCBI Taxonomy" id="1387186"/>
    <lineage>
        <taxon>Bacteria</taxon>
        <taxon>Pseudomonadati</taxon>
        <taxon>Pseudomonadota</taxon>
        <taxon>Alphaproteobacteria</taxon>
        <taxon>Hyphomicrobiales</taxon>
        <taxon>Rhizobiaceae</taxon>
        <taxon>Rhizobium/Agrobacterium group</taxon>
        <taxon>Rhizobium</taxon>
    </lineage>
</organism>
<dbReference type="RefSeq" id="WP_143127693.1">
    <property type="nucleotide sequence ID" value="NZ_VJMG01000083.1"/>
</dbReference>
<dbReference type="Proteomes" id="UP000316801">
    <property type="component" value="Unassembled WGS sequence"/>
</dbReference>
<dbReference type="EMBL" id="VJMG01000083">
    <property type="protein sequence ID" value="TRL32272.1"/>
    <property type="molecule type" value="Genomic_DNA"/>
</dbReference>
<protein>
    <submittedName>
        <fullName evidence="1">Uncharacterized protein</fullName>
    </submittedName>
</protein>
<dbReference type="AlphaFoldDB" id="A0A549SRL5"/>
<proteinExistence type="predicted"/>
<name>A0A549SRL5_9HYPH</name>
<gene>
    <name evidence="1" type="ORF">FNA46_23705</name>
</gene>
<evidence type="ECO:0000313" key="1">
    <source>
        <dbReference type="EMBL" id="TRL32272.1"/>
    </source>
</evidence>
<keyword evidence="2" id="KW-1185">Reference proteome</keyword>